<organism evidence="8 9">
    <name type="scientific">Chrysochromulina tobinii</name>
    <dbReference type="NCBI Taxonomy" id="1460289"/>
    <lineage>
        <taxon>Eukaryota</taxon>
        <taxon>Haptista</taxon>
        <taxon>Haptophyta</taxon>
        <taxon>Prymnesiophyceae</taxon>
        <taxon>Prymnesiales</taxon>
        <taxon>Chrysochromulinaceae</taxon>
        <taxon>Chrysochromulina</taxon>
    </lineage>
</organism>
<evidence type="ECO:0000313" key="9">
    <source>
        <dbReference type="Proteomes" id="UP000037460"/>
    </source>
</evidence>
<feature type="region of interest" description="Disordered" evidence="6">
    <location>
        <begin position="1"/>
        <end position="53"/>
    </location>
</feature>
<dbReference type="SUPFAM" id="SSF54534">
    <property type="entry name" value="FKBP-like"/>
    <property type="match status" value="1"/>
</dbReference>
<dbReference type="Pfam" id="PF00254">
    <property type="entry name" value="FKBP_C"/>
    <property type="match status" value="1"/>
</dbReference>
<reference evidence="9" key="1">
    <citation type="journal article" date="2015" name="PLoS Genet.">
        <title>Genome Sequence and Transcriptome Analyses of Chrysochromulina tobin: Metabolic Tools for Enhanced Algal Fitness in the Prominent Order Prymnesiales (Haptophyceae).</title>
        <authorList>
            <person name="Hovde B.T."/>
            <person name="Deodato C.R."/>
            <person name="Hunsperger H.M."/>
            <person name="Ryken S.A."/>
            <person name="Yost W."/>
            <person name="Jha R.K."/>
            <person name="Patterson J."/>
            <person name="Monnat R.J. Jr."/>
            <person name="Barlow S.B."/>
            <person name="Starkenburg S.R."/>
            <person name="Cattolico R.A."/>
        </authorList>
    </citation>
    <scope>NUCLEOTIDE SEQUENCE</scope>
    <source>
        <strain evidence="9">CCMP291</strain>
    </source>
</reference>
<evidence type="ECO:0000256" key="4">
    <source>
        <dbReference type="ARBA" id="ARBA00023235"/>
    </source>
</evidence>
<evidence type="ECO:0000256" key="2">
    <source>
        <dbReference type="ARBA" id="ARBA00013194"/>
    </source>
</evidence>
<keyword evidence="3 5" id="KW-0697">Rotamase</keyword>
<evidence type="ECO:0000256" key="5">
    <source>
        <dbReference type="PROSITE-ProRule" id="PRU00277"/>
    </source>
</evidence>
<evidence type="ECO:0000313" key="8">
    <source>
        <dbReference type="EMBL" id="KOO24943.1"/>
    </source>
</evidence>
<feature type="compositionally biased region" description="Basic and acidic residues" evidence="6">
    <location>
        <begin position="1"/>
        <end position="11"/>
    </location>
</feature>
<evidence type="ECO:0000256" key="1">
    <source>
        <dbReference type="ARBA" id="ARBA00000971"/>
    </source>
</evidence>
<evidence type="ECO:0000256" key="6">
    <source>
        <dbReference type="SAM" id="MobiDB-lite"/>
    </source>
</evidence>
<protein>
    <recommendedName>
        <fullName evidence="2 5">peptidylprolyl isomerase</fullName>
        <ecNumber evidence="2 5">5.2.1.8</ecNumber>
    </recommendedName>
</protein>
<accession>A0A0M0JFF5</accession>
<feature type="domain" description="PPIase FKBP-type" evidence="7">
    <location>
        <begin position="52"/>
        <end position="138"/>
    </location>
</feature>
<keyword evidence="9" id="KW-1185">Reference proteome</keyword>
<dbReference type="OrthoDB" id="1902587at2759"/>
<dbReference type="PANTHER" id="PTHR43811:SF19">
    <property type="entry name" value="39 KDA FK506-BINDING NUCLEAR PROTEIN"/>
    <property type="match status" value="1"/>
</dbReference>
<dbReference type="EC" id="5.2.1.8" evidence="2 5"/>
<dbReference type="InterPro" id="IPR046357">
    <property type="entry name" value="PPIase_dom_sf"/>
</dbReference>
<comment type="caution">
    <text evidence="8">The sequence shown here is derived from an EMBL/GenBank/DDBJ whole genome shotgun (WGS) entry which is preliminary data.</text>
</comment>
<dbReference type="FunFam" id="3.10.50.40:FF:000006">
    <property type="entry name" value="Peptidyl-prolyl cis-trans isomerase"/>
    <property type="match status" value="1"/>
</dbReference>
<dbReference type="Proteomes" id="UP000037460">
    <property type="component" value="Unassembled WGS sequence"/>
</dbReference>
<dbReference type="PROSITE" id="PS50059">
    <property type="entry name" value="FKBP_PPIASE"/>
    <property type="match status" value="1"/>
</dbReference>
<name>A0A0M0JFF5_9EUKA</name>
<evidence type="ECO:0000256" key="3">
    <source>
        <dbReference type="ARBA" id="ARBA00023110"/>
    </source>
</evidence>
<keyword evidence="4 5" id="KW-0413">Isomerase</keyword>
<dbReference type="Gene3D" id="3.10.50.40">
    <property type="match status" value="1"/>
</dbReference>
<dbReference type="EMBL" id="JWZX01003035">
    <property type="protein sequence ID" value="KOO24943.1"/>
    <property type="molecule type" value="Genomic_DNA"/>
</dbReference>
<gene>
    <name evidence="8" type="ORF">Ctob_006574</name>
</gene>
<proteinExistence type="predicted"/>
<evidence type="ECO:0000259" key="7">
    <source>
        <dbReference type="PROSITE" id="PS50059"/>
    </source>
</evidence>
<dbReference type="InterPro" id="IPR001179">
    <property type="entry name" value="PPIase_FKBP_dom"/>
</dbReference>
<sequence length="138" mass="14419">MRARDKAKEEAAAAEGAEALKKAASEPGATQTKSGLVIKTLTEGSGKSPTREDTVEVNYEGTLVDGTVFDSSYKRGESISFPLSGVIAGWTEGLQLMKVGGKALLTIPPDIAYGDRGSPPVIPPKATLVFTVELLAIK</sequence>
<dbReference type="PANTHER" id="PTHR43811">
    <property type="entry name" value="FKBP-TYPE PEPTIDYL-PROLYL CIS-TRANS ISOMERASE FKPA"/>
    <property type="match status" value="1"/>
</dbReference>
<dbReference type="GO" id="GO:0003755">
    <property type="term" value="F:peptidyl-prolyl cis-trans isomerase activity"/>
    <property type="evidence" value="ECO:0007669"/>
    <property type="project" value="UniProtKB-KW"/>
</dbReference>
<comment type="catalytic activity">
    <reaction evidence="1 5">
        <text>[protein]-peptidylproline (omega=180) = [protein]-peptidylproline (omega=0)</text>
        <dbReference type="Rhea" id="RHEA:16237"/>
        <dbReference type="Rhea" id="RHEA-COMP:10747"/>
        <dbReference type="Rhea" id="RHEA-COMP:10748"/>
        <dbReference type="ChEBI" id="CHEBI:83833"/>
        <dbReference type="ChEBI" id="CHEBI:83834"/>
        <dbReference type="EC" id="5.2.1.8"/>
    </reaction>
</comment>
<dbReference type="AlphaFoldDB" id="A0A0M0JFF5"/>